<dbReference type="AlphaFoldDB" id="A0A6A7W8V8"/>
<evidence type="ECO:0000259" key="6">
    <source>
        <dbReference type="PROSITE" id="PS51007"/>
    </source>
</evidence>
<dbReference type="RefSeq" id="WP_158462634.1">
    <property type="nucleotide sequence ID" value="NZ_VZAD01000020.1"/>
</dbReference>
<evidence type="ECO:0000313" key="7">
    <source>
        <dbReference type="EMBL" id="MQP10768.1"/>
    </source>
</evidence>
<keyword evidence="1 4" id="KW-0349">Heme</keyword>
<dbReference type="PROSITE" id="PS51007">
    <property type="entry name" value="CYTC"/>
    <property type="match status" value="1"/>
</dbReference>
<organism evidence="7 8">
    <name type="scientific">Segatella copri</name>
    <dbReference type="NCBI Taxonomy" id="165179"/>
    <lineage>
        <taxon>Bacteria</taxon>
        <taxon>Pseudomonadati</taxon>
        <taxon>Bacteroidota</taxon>
        <taxon>Bacteroidia</taxon>
        <taxon>Bacteroidales</taxon>
        <taxon>Prevotellaceae</taxon>
        <taxon>Segatella</taxon>
    </lineage>
</organism>
<evidence type="ECO:0000256" key="1">
    <source>
        <dbReference type="ARBA" id="ARBA00022617"/>
    </source>
</evidence>
<proteinExistence type="predicted"/>
<evidence type="ECO:0000256" key="3">
    <source>
        <dbReference type="ARBA" id="ARBA00023004"/>
    </source>
</evidence>
<evidence type="ECO:0000256" key="4">
    <source>
        <dbReference type="PROSITE-ProRule" id="PRU00433"/>
    </source>
</evidence>
<keyword evidence="5" id="KW-0732">Signal</keyword>
<dbReference type="InterPro" id="IPR036909">
    <property type="entry name" value="Cyt_c-like_dom_sf"/>
</dbReference>
<feature type="signal peptide" evidence="5">
    <location>
        <begin position="1"/>
        <end position="24"/>
    </location>
</feature>
<dbReference type="Gene3D" id="1.10.760.10">
    <property type="entry name" value="Cytochrome c-like domain"/>
    <property type="match status" value="1"/>
</dbReference>
<dbReference type="GO" id="GO:0009055">
    <property type="term" value="F:electron transfer activity"/>
    <property type="evidence" value="ECO:0007669"/>
    <property type="project" value="InterPro"/>
</dbReference>
<name>A0A6A7W8V8_9BACT</name>
<evidence type="ECO:0000256" key="2">
    <source>
        <dbReference type="ARBA" id="ARBA00022723"/>
    </source>
</evidence>
<dbReference type="GO" id="GO:0020037">
    <property type="term" value="F:heme binding"/>
    <property type="evidence" value="ECO:0007669"/>
    <property type="project" value="InterPro"/>
</dbReference>
<dbReference type="SUPFAM" id="SSF46626">
    <property type="entry name" value="Cytochrome c"/>
    <property type="match status" value="1"/>
</dbReference>
<evidence type="ECO:0000313" key="8">
    <source>
        <dbReference type="Proteomes" id="UP000384372"/>
    </source>
</evidence>
<gene>
    <name evidence="7" type="ORF">F7D20_02060</name>
</gene>
<sequence length="585" mass="65472">MKKKHYLVWSFAAALTMMSMNSCSDENSNPQEPDNPMESDANYVGKAQDGFTAEEWYPGGELGTTENVNSGCYEDEAPAVNEQGLHDNFKTGEMFFERQYTIDNGAFKGVGPAYLRKSCLDCHPSYGHGMRQDSYAIAYGNGNGYLMAIYKPDAPGSNDGDYIGEVTGMPQTGAADPFKAPIEADKIKIHWEHVSTMESGLAMKFPADGEPFDLIYPEVTIPSDAFHTNPVPSNIAVRLESTIGVIGTGLLDAIPQEEIEKQYASEAAYFKSAGMNVSEYLNPKFWDAAGEQMAAGAYYTTWGSDGQLADGGECKTGVYKAIKRYTYALTRASLQDGPGANAIWNITNVSRPDRPKLYSTEAWAKAMSEDPEVIAKIKANPQSPYYADGTDAGIKEAVYNLLLPSTNQFDNQWHKFQPEMTANNFYDFMVWHRGLAIPRARNLNDKDVQRGKKLFMEWGCASCHRPSWKTGDDNYWTPNMIAGKPLPRYKNQTIYPYTDMLQHKLYMKNDIHGSWCRTTPLWGRGLSRMCTGAEDRLHDCRARNEVEAIMWHCYSKNSHSYHAALNFYKASKADRDAVVKFLQSI</sequence>
<dbReference type="Pfam" id="PF06537">
    <property type="entry name" value="DHOR"/>
    <property type="match status" value="1"/>
</dbReference>
<dbReference type="InterPro" id="IPR010538">
    <property type="entry name" value="DHOR"/>
</dbReference>
<keyword evidence="2 4" id="KW-0479">Metal-binding</keyword>
<dbReference type="Proteomes" id="UP000384372">
    <property type="component" value="Unassembled WGS sequence"/>
</dbReference>
<comment type="caution">
    <text evidence="7">The sequence shown here is derived from an EMBL/GenBank/DDBJ whole genome shotgun (WGS) entry which is preliminary data.</text>
</comment>
<dbReference type="EMBL" id="VZAD01000020">
    <property type="protein sequence ID" value="MQP10768.1"/>
    <property type="molecule type" value="Genomic_DNA"/>
</dbReference>
<evidence type="ECO:0000256" key="5">
    <source>
        <dbReference type="SAM" id="SignalP"/>
    </source>
</evidence>
<keyword evidence="3 4" id="KW-0408">Iron</keyword>
<protein>
    <recommendedName>
        <fullName evidence="6">Cytochrome c domain-containing protein</fullName>
    </recommendedName>
</protein>
<dbReference type="OrthoDB" id="9805202at2"/>
<reference evidence="7 8" key="1">
    <citation type="submission" date="2019-09" db="EMBL/GenBank/DDBJ databases">
        <title>Distinct polysaccharide growth profiles of human intestinal Prevotella copri isolates.</title>
        <authorList>
            <person name="Fehlner-Peach H."/>
            <person name="Magnabosco C."/>
            <person name="Raghavan V."/>
            <person name="Scher J.U."/>
            <person name="Tett A."/>
            <person name="Cox L.M."/>
            <person name="Gottsegen C."/>
            <person name="Watters A."/>
            <person name="Wiltshire- Gordon J.D."/>
            <person name="Segata N."/>
            <person name="Bonneau R."/>
            <person name="Littman D.R."/>
        </authorList>
    </citation>
    <scope>NUCLEOTIDE SEQUENCE [LARGE SCALE GENOMIC DNA]</scope>
    <source>
        <strain evidence="8">iAQ1173</strain>
    </source>
</reference>
<feature type="domain" description="Cytochrome c" evidence="6">
    <location>
        <begin position="446"/>
        <end position="585"/>
    </location>
</feature>
<feature type="chain" id="PRO_5025658687" description="Cytochrome c domain-containing protein" evidence="5">
    <location>
        <begin position="25"/>
        <end position="585"/>
    </location>
</feature>
<keyword evidence="8" id="KW-1185">Reference proteome</keyword>
<accession>A0A6A7W8V8</accession>
<dbReference type="InterPro" id="IPR009056">
    <property type="entry name" value="Cyt_c-like_dom"/>
</dbReference>
<dbReference type="GO" id="GO:0046872">
    <property type="term" value="F:metal ion binding"/>
    <property type="evidence" value="ECO:0007669"/>
    <property type="project" value="UniProtKB-KW"/>
</dbReference>